<dbReference type="SUPFAM" id="SSF49899">
    <property type="entry name" value="Concanavalin A-like lectins/glucanases"/>
    <property type="match status" value="1"/>
</dbReference>
<dbReference type="AlphaFoldDB" id="A0A5P1EJN6"/>
<feature type="compositionally biased region" description="Pro residues" evidence="3">
    <location>
        <begin position="678"/>
        <end position="691"/>
    </location>
</feature>
<dbReference type="SUPFAM" id="SSF52540">
    <property type="entry name" value="P-loop containing nucleoside triphosphate hydrolases"/>
    <property type="match status" value="1"/>
</dbReference>
<dbReference type="GO" id="GO:0005634">
    <property type="term" value="C:nucleus"/>
    <property type="evidence" value="ECO:0007669"/>
    <property type="project" value="UniProtKB-SubCell"/>
</dbReference>
<feature type="region of interest" description="Disordered" evidence="3">
    <location>
        <begin position="549"/>
        <end position="591"/>
    </location>
</feature>
<evidence type="ECO:0000256" key="1">
    <source>
        <dbReference type="ARBA" id="ARBA00004123"/>
    </source>
</evidence>
<dbReference type="OMA" id="ERFECLM"/>
<keyword evidence="2" id="KW-0539">Nucleus</keyword>
<dbReference type="InterPro" id="IPR003877">
    <property type="entry name" value="SPRY_dom"/>
</dbReference>
<evidence type="ECO:0000313" key="6">
    <source>
        <dbReference type="Proteomes" id="UP000243459"/>
    </source>
</evidence>
<dbReference type="GO" id="GO:0000380">
    <property type="term" value="P:alternative mRNA splicing, via spliceosome"/>
    <property type="evidence" value="ECO:0007669"/>
    <property type="project" value="TreeGrafter"/>
</dbReference>
<dbReference type="Proteomes" id="UP000243459">
    <property type="component" value="Chromosome 6"/>
</dbReference>
<name>A0A5P1EJN6_ASPOF</name>
<feature type="domain" description="SPRY" evidence="4">
    <location>
        <begin position="104"/>
        <end position="251"/>
    </location>
</feature>
<protein>
    <recommendedName>
        <fullName evidence="4">SPRY domain-containing protein</fullName>
    </recommendedName>
</protein>
<reference evidence="6" key="1">
    <citation type="journal article" date="2017" name="Nat. Commun.">
        <title>The asparagus genome sheds light on the origin and evolution of a young Y chromosome.</title>
        <authorList>
            <person name="Harkess A."/>
            <person name="Zhou J."/>
            <person name="Xu C."/>
            <person name="Bowers J.E."/>
            <person name="Van der Hulst R."/>
            <person name="Ayyampalayam S."/>
            <person name="Mercati F."/>
            <person name="Riccardi P."/>
            <person name="McKain M.R."/>
            <person name="Kakrana A."/>
            <person name="Tang H."/>
            <person name="Ray J."/>
            <person name="Groenendijk J."/>
            <person name="Arikit S."/>
            <person name="Mathioni S.M."/>
            <person name="Nakano M."/>
            <person name="Shan H."/>
            <person name="Telgmann-Rauber A."/>
            <person name="Kanno A."/>
            <person name="Yue Z."/>
            <person name="Chen H."/>
            <person name="Li W."/>
            <person name="Chen Y."/>
            <person name="Xu X."/>
            <person name="Zhang Y."/>
            <person name="Luo S."/>
            <person name="Chen H."/>
            <person name="Gao J."/>
            <person name="Mao Z."/>
            <person name="Pires J.C."/>
            <person name="Luo M."/>
            <person name="Kudrna D."/>
            <person name="Wing R.A."/>
            <person name="Meyers B.C."/>
            <person name="Yi K."/>
            <person name="Kong H."/>
            <person name="Lavrijsen P."/>
            <person name="Sunseri F."/>
            <person name="Falavigna A."/>
            <person name="Ye Y."/>
            <person name="Leebens-Mack J.H."/>
            <person name="Chen G."/>
        </authorList>
    </citation>
    <scope>NUCLEOTIDE SEQUENCE [LARGE SCALE GENOMIC DNA]</scope>
    <source>
        <strain evidence="6">cv. DH0086</strain>
    </source>
</reference>
<feature type="region of interest" description="Disordered" evidence="3">
    <location>
        <begin position="1"/>
        <end position="62"/>
    </location>
</feature>
<dbReference type="CDD" id="cd12884">
    <property type="entry name" value="SPRY_hnRNP"/>
    <property type="match status" value="1"/>
</dbReference>
<feature type="compositionally biased region" description="Pro residues" evidence="3">
    <location>
        <begin position="722"/>
        <end position="733"/>
    </location>
</feature>
<dbReference type="Gene3D" id="3.40.50.300">
    <property type="entry name" value="P-loop containing nucleotide triphosphate hydrolases"/>
    <property type="match status" value="1"/>
</dbReference>
<feature type="compositionally biased region" description="Basic and acidic residues" evidence="3">
    <location>
        <begin position="572"/>
        <end position="581"/>
    </location>
</feature>
<dbReference type="InterPro" id="IPR027417">
    <property type="entry name" value="P-loop_NTPase"/>
</dbReference>
<proteinExistence type="predicted"/>
<dbReference type="InterPro" id="IPR043136">
    <property type="entry name" value="B30.2/SPRY_sf"/>
</dbReference>
<dbReference type="InterPro" id="IPR035778">
    <property type="entry name" value="SPRY_hnRNP_U"/>
</dbReference>
<organism evidence="5 6">
    <name type="scientific">Asparagus officinalis</name>
    <name type="common">Garden asparagus</name>
    <dbReference type="NCBI Taxonomy" id="4686"/>
    <lineage>
        <taxon>Eukaryota</taxon>
        <taxon>Viridiplantae</taxon>
        <taxon>Streptophyta</taxon>
        <taxon>Embryophyta</taxon>
        <taxon>Tracheophyta</taxon>
        <taxon>Spermatophyta</taxon>
        <taxon>Magnoliopsida</taxon>
        <taxon>Liliopsida</taxon>
        <taxon>Asparagales</taxon>
        <taxon>Asparagaceae</taxon>
        <taxon>Asparagoideae</taxon>
        <taxon>Asparagus</taxon>
    </lineage>
</organism>
<dbReference type="Gene3D" id="2.60.120.920">
    <property type="match status" value="1"/>
</dbReference>
<dbReference type="Gramene" id="ONK65963">
    <property type="protein sequence ID" value="ONK65963"/>
    <property type="gene ID" value="A4U43_C06F2780"/>
</dbReference>
<dbReference type="Pfam" id="PF13671">
    <property type="entry name" value="AAA_33"/>
    <property type="match status" value="1"/>
</dbReference>
<evidence type="ECO:0000256" key="2">
    <source>
        <dbReference type="ARBA" id="ARBA00023242"/>
    </source>
</evidence>
<comment type="subcellular location">
    <subcellularLocation>
        <location evidence="1">Nucleus</location>
    </subcellularLocation>
</comment>
<dbReference type="Pfam" id="PF00622">
    <property type="entry name" value="SPRY"/>
    <property type="match status" value="1"/>
</dbReference>
<feature type="compositionally biased region" description="Polar residues" evidence="3">
    <location>
        <begin position="553"/>
        <end position="569"/>
    </location>
</feature>
<evidence type="ECO:0000313" key="5">
    <source>
        <dbReference type="EMBL" id="ONK65963.1"/>
    </source>
</evidence>
<keyword evidence="6" id="KW-1185">Reference proteome</keyword>
<feature type="compositionally biased region" description="Basic and acidic residues" evidence="3">
    <location>
        <begin position="22"/>
        <end position="31"/>
    </location>
</feature>
<dbReference type="PANTHER" id="PTHR12381:SF56">
    <property type="entry name" value="B30.2_SPRY DOMAIN-CONTAINING PROTEIN-RELATED"/>
    <property type="match status" value="1"/>
</dbReference>
<dbReference type="GO" id="GO:0003723">
    <property type="term" value="F:RNA binding"/>
    <property type="evidence" value="ECO:0007669"/>
    <property type="project" value="TreeGrafter"/>
</dbReference>
<evidence type="ECO:0000256" key="3">
    <source>
        <dbReference type="SAM" id="MobiDB-lite"/>
    </source>
</evidence>
<dbReference type="EMBL" id="CM007386">
    <property type="protein sequence ID" value="ONK65963.1"/>
    <property type="molecule type" value="Genomic_DNA"/>
</dbReference>
<feature type="region of interest" description="Disordered" evidence="3">
    <location>
        <begin position="626"/>
        <end position="746"/>
    </location>
</feature>
<accession>A0A5P1EJN6</accession>
<gene>
    <name evidence="5" type="ORF">A4U43_C06F2780</name>
</gene>
<evidence type="ECO:0000259" key="4">
    <source>
        <dbReference type="SMART" id="SM00449"/>
    </source>
</evidence>
<sequence length="746" mass="82489">MSSSGKQHHPPPEPDAEPGPAAKREQHHPPPEPDAEPGPAAKRARPEPATGSPKPPDSLRVALNPADCDLDFDIGGNGLRGHGLHEQGFAYCWSGARANVGIRRGKYCFGCKIVSEQVVDLVDTPSDQQHVARVGISRGDDPVGNLGETLHSFGFGGTGKYSNARKFTDYGENFGVGDTIVCCVDLESRPLATIGFSKNGKWLGIASQFDASSRGLCVVDTPVKDLPWESALFPHVLLKNVVVQLQFSVEDGLIPEEGFKPWNCATGEGNAILGPSFSSPEECEVLMMVGLPASGKTTWAEKWVKEHPEKRYVILGTNLALDQMKVPGLIRKHNYGERFERLMDRATGIFNTLLTQASKTRRNYILDQTNVYKSARNRKLKAFVNYRKIAVVVFPTPNELKCRAEKRFKEMGKEVPQDAVNEMLANYVLPASKDMPRSNEVFDEVIFTELGREEAQRHLDEMKCELRSASNLTAKPNFSPNSRASSVQSFSCPVFMNKGVTPAVGGHWPYHQSASIFPHHDNLSPLQVNPSYPSPDSFVDNQARLGEAIPHLPNNSSYNHYSKNDTTAYQRDGFDPYKRSTDSGPYMRNASERSFSSIADADPYRSYRATDNSTRLSFESSRSMGIAGHGYRSDPPSYSSPGAHLHDPRVQQVPQDGFGRPRFESSSPIGRPYYNYPLDPPPSYSSPSPHPHMPRVSPLERNVSRSPYEWSNSHQTTYGSPYGPPAPRPPSGTPPAMNHPHGSWYR</sequence>
<dbReference type="InterPro" id="IPR013320">
    <property type="entry name" value="ConA-like_dom_sf"/>
</dbReference>
<dbReference type="SMART" id="SM00449">
    <property type="entry name" value="SPRY"/>
    <property type="match status" value="1"/>
</dbReference>
<dbReference type="PANTHER" id="PTHR12381">
    <property type="entry name" value="HETEROGENEOUS NUCLEAR RIBONUCLEOPROTEIN U FAMILY MEMBER"/>
    <property type="match status" value="1"/>
</dbReference>